<gene>
    <name evidence="8" type="ORF">BAZO_18306</name>
</gene>
<dbReference type="PROSITE" id="PS00198">
    <property type="entry name" value="4FE4S_FER_1"/>
    <property type="match status" value="1"/>
</dbReference>
<dbReference type="STRING" id="1131731.BAZO_18306"/>
<evidence type="ECO:0000256" key="3">
    <source>
        <dbReference type="ARBA" id="ARBA00022737"/>
    </source>
</evidence>
<name>K6CSL2_SCHAZ</name>
<dbReference type="InterPro" id="IPR009051">
    <property type="entry name" value="Helical_ferredxn"/>
</dbReference>
<dbReference type="InterPro" id="IPR004017">
    <property type="entry name" value="Cys_rich_dom"/>
</dbReference>
<keyword evidence="4 6" id="KW-0408">Iron</keyword>
<comment type="catalytic activity">
    <reaction evidence="6">
        <text>glycolate + A = glyoxylate + AH2</text>
        <dbReference type="Rhea" id="RHEA:21264"/>
        <dbReference type="ChEBI" id="CHEBI:13193"/>
        <dbReference type="ChEBI" id="CHEBI:17499"/>
        <dbReference type="ChEBI" id="CHEBI:29805"/>
        <dbReference type="ChEBI" id="CHEBI:36655"/>
        <dbReference type="EC" id="1.1.99.14"/>
    </reaction>
</comment>
<keyword evidence="6" id="KW-0249">Electron transport</keyword>
<organism evidence="8 9">
    <name type="scientific">Schinkia azotoformans LMG 9581</name>
    <dbReference type="NCBI Taxonomy" id="1131731"/>
    <lineage>
        <taxon>Bacteria</taxon>
        <taxon>Bacillati</taxon>
        <taxon>Bacillota</taxon>
        <taxon>Bacilli</taxon>
        <taxon>Bacillales</taxon>
        <taxon>Bacillaceae</taxon>
        <taxon>Calidifontibacillus/Schinkia group</taxon>
        <taxon>Schinkia</taxon>
    </lineage>
</organism>
<comment type="catalytic activity">
    <reaction evidence="6">
        <text>(R)-lactate + A = pyruvate + AH2</text>
        <dbReference type="Rhea" id="RHEA:15089"/>
        <dbReference type="ChEBI" id="CHEBI:13193"/>
        <dbReference type="ChEBI" id="CHEBI:15361"/>
        <dbReference type="ChEBI" id="CHEBI:16004"/>
        <dbReference type="ChEBI" id="CHEBI:17499"/>
    </reaction>
</comment>
<evidence type="ECO:0000313" key="8">
    <source>
        <dbReference type="EMBL" id="EKN63232.1"/>
    </source>
</evidence>
<evidence type="ECO:0000256" key="1">
    <source>
        <dbReference type="ARBA" id="ARBA00022485"/>
    </source>
</evidence>
<evidence type="ECO:0000256" key="5">
    <source>
        <dbReference type="ARBA" id="ARBA00023014"/>
    </source>
</evidence>
<dbReference type="GeneID" id="89468790"/>
<sequence length="446" mass="50092">MTVVKKEMNPIPDDLHSKKLFELTYEDTNKCIQCGYCLPVCPTYKMMGKETASPRGRINLVKMAAERKIDIEEHLAEPIDLCLGCRACEVACPVNVPYGHILESAKEVITEKQTKQNHIKRQGKIKKLVLTKLFPYPTRMRAVGNMFWLYQALRVNKLVQKTKIIEKISPSMAQFEKVLPKLESPTKRNQIGQVIPAKGTKKARVGFFIGCIMDGLMYKINRQSIELLSLAGCEVVVVQEQQCCGALHSHQGMNKEARGLAKANIIAFEKSGADYYVNNAGGCGAMLHEYDHLLDDEPEWKERARQFVSKTKDISQLLVQFGPLPFKKDWEGIITYQDSCHLRNVQGIIEPPRQLLKSIPGAMYIELKSSHMCCGSGGIYNLLHFEESMMILDDKIKDILSTKARTIVTTNPGCLLQMNLGVERTPSAVPLRSLHLVEVLAEACGL</sequence>
<reference evidence="8 9" key="1">
    <citation type="journal article" date="2012" name="Front. Microbiol.">
        <title>Redundancy and modularity in membrane-associated dissimilatory nitrate reduction in Bacillus.</title>
        <authorList>
            <person name="Heylen K."/>
            <person name="Keltjens J."/>
        </authorList>
    </citation>
    <scope>NUCLEOTIDE SEQUENCE [LARGE SCALE GENOMIC DNA]</scope>
    <source>
        <strain evidence="8 9">LMG 9581</strain>
    </source>
</reference>
<proteinExistence type="predicted"/>
<dbReference type="PROSITE" id="PS51379">
    <property type="entry name" value="4FE4S_FER_2"/>
    <property type="match status" value="2"/>
</dbReference>
<keyword evidence="1 6" id="KW-0004">4Fe-4S</keyword>
<dbReference type="AlphaFoldDB" id="K6CSL2"/>
<dbReference type="Pfam" id="PF13183">
    <property type="entry name" value="Fer4_8"/>
    <property type="match status" value="1"/>
</dbReference>
<dbReference type="EC" id="1.1.99.14" evidence="6"/>
<comment type="cofactor">
    <cofactor evidence="6">
        <name>[4Fe-4S] cluster</name>
        <dbReference type="ChEBI" id="CHEBI:49883"/>
    </cofactor>
    <text evidence="6">Binds 2 [4Fe-4S] clusters.</text>
</comment>
<accession>K6CSL2</accession>
<dbReference type="PANTHER" id="PTHR32479">
    <property type="entry name" value="GLYCOLATE OXIDASE IRON-SULFUR SUBUNIT"/>
    <property type="match status" value="1"/>
</dbReference>
<comment type="function">
    <text evidence="6">Component of a complex that catalyzes the oxidation of glycolate to glyoxylate.</text>
</comment>
<keyword evidence="3" id="KW-0677">Repeat</keyword>
<dbReference type="PANTHER" id="PTHR32479:SF17">
    <property type="entry name" value="GLYCOLATE OXIDASE IRON-SULFUR SUBUNIT"/>
    <property type="match status" value="1"/>
</dbReference>
<evidence type="ECO:0000256" key="4">
    <source>
        <dbReference type="ARBA" id="ARBA00023004"/>
    </source>
</evidence>
<dbReference type="SUPFAM" id="SSF54862">
    <property type="entry name" value="4Fe-4S ferredoxins"/>
    <property type="match status" value="1"/>
</dbReference>
<feature type="domain" description="4Fe-4S ferredoxin-type" evidence="7">
    <location>
        <begin position="72"/>
        <end position="102"/>
    </location>
</feature>
<evidence type="ECO:0000313" key="9">
    <source>
        <dbReference type="Proteomes" id="UP000006315"/>
    </source>
</evidence>
<dbReference type="InterPro" id="IPR012257">
    <property type="entry name" value="Glc_ox_4Fe-4S"/>
</dbReference>
<keyword evidence="9" id="KW-1185">Reference proteome</keyword>
<keyword evidence="6" id="KW-0813">Transport</keyword>
<dbReference type="EMBL" id="AJLR01000147">
    <property type="protein sequence ID" value="EKN63232.1"/>
    <property type="molecule type" value="Genomic_DNA"/>
</dbReference>
<evidence type="ECO:0000256" key="6">
    <source>
        <dbReference type="PIRNR" id="PIRNR000139"/>
    </source>
</evidence>
<dbReference type="Gene3D" id="1.10.1060.10">
    <property type="entry name" value="Alpha-helical ferredoxin"/>
    <property type="match status" value="1"/>
</dbReference>
<dbReference type="GO" id="GO:0046872">
    <property type="term" value="F:metal ion binding"/>
    <property type="evidence" value="ECO:0007669"/>
    <property type="project" value="UniProtKB-UniRule"/>
</dbReference>
<dbReference type="InterPro" id="IPR017900">
    <property type="entry name" value="4Fe4S_Fe_S_CS"/>
</dbReference>
<dbReference type="GO" id="GO:0051539">
    <property type="term" value="F:4 iron, 4 sulfur cluster binding"/>
    <property type="evidence" value="ECO:0007669"/>
    <property type="project" value="UniProtKB-UniRule"/>
</dbReference>
<evidence type="ECO:0000256" key="2">
    <source>
        <dbReference type="ARBA" id="ARBA00022723"/>
    </source>
</evidence>
<comment type="caution">
    <text evidence="8">The sequence shown here is derived from an EMBL/GenBank/DDBJ whole genome shotgun (WGS) entry which is preliminary data.</text>
</comment>
<keyword evidence="2 6" id="KW-0479">Metal-binding</keyword>
<keyword evidence="5 6" id="KW-0411">Iron-sulfur</keyword>
<evidence type="ECO:0000259" key="7">
    <source>
        <dbReference type="PROSITE" id="PS51379"/>
    </source>
</evidence>
<dbReference type="RefSeq" id="WP_003332859.1">
    <property type="nucleotide sequence ID" value="NZ_AJLR01000147.1"/>
</dbReference>
<dbReference type="Pfam" id="PF02754">
    <property type="entry name" value="CCG"/>
    <property type="match status" value="2"/>
</dbReference>
<dbReference type="GO" id="GO:0019154">
    <property type="term" value="F:glycolate dehydrogenase activity"/>
    <property type="evidence" value="ECO:0007669"/>
    <property type="project" value="UniProtKB-EC"/>
</dbReference>
<dbReference type="PIRSF" id="PIRSF000139">
    <property type="entry name" value="Glc_ox_4Fe-4S"/>
    <property type="match status" value="1"/>
</dbReference>
<dbReference type="InterPro" id="IPR017896">
    <property type="entry name" value="4Fe4S_Fe-S-bd"/>
</dbReference>
<dbReference type="PATRIC" id="fig|1131731.3.peg.3735"/>
<feature type="domain" description="4Fe-4S ferredoxin-type" evidence="7">
    <location>
        <begin position="21"/>
        <end position="51"/>
    </location>
</feature>
<protein>
    <recommendedName>
        <fullName evidence="6">Glycolate oxidase iron-sulfur subunit</fullName>
        <ecNumber evidence="6">1.1.99.14</ecNumber>
    </recommendedName>
</protein>
<dbReference type="Proteomes" id="UP000006315">
    <property type="component" value="Unassembled WGS sequence"/>
</dbReference>